<dbReference type="GO" id="GO:0003810">
    <property type="term" value="F:protein-glutamine gamma-glutamyltransferase activity"/>
    <property type="evidence" value="ECO:0007669"/>
    <property type="project" value="InterPro"/>
</dbReference>
<dbReference type="Pfam" id="PF20085">
    <property type="entry name" value="TGL"/>
    <property type="match status" value="1"/>
</dbReference>
<organism evidence="3 4">
    <name type="scientific">Paenibacillus albus</name>
    <dbReference type="NCBI Taxonomy" id="2495582"/>
    <lineage>
        <taxon>Bacteria</taxon>
        <taxon>Bacillati</taxon>
        <taxon>Bacillota</taxon>
        <taxon>Bacilli</taxon>
        <taxon>Bacillales</taxon>
        <taxon>Paenibacillaceae</taxon>
        <taxon>Paenibacillus</taxon>
    </lineage>
</organism>
<dbReference type="OrthoDB" id="1845399at2"/>
<dbReference type="Proteomes" id="UP000272528">
    <property type="component" value="Chromosome"/>
</dbReference>
<dbReference type="InterPro" id="IPR020916">
    <property type="entry name" value="Gln_gamma-glutamylTfrase_bac"/>
</dbReference>
<evidence type="ECO:0000256" key="2">
    <source>
        <dbReference type="ARBA" id="ARBA00022969"/>
    </source>
</evidence>
<sequence>MNFESILRSNILAAAKDMHNSDVGFATFRTSYCNTEYWNLTSEGGFELKRNVTAADGIRDIYQNARKYGFECATAVMIIEYKAVLETLGDEEFNRLFPNIYLHSWQFDNNLGLTREDAPSSNSKPGDVLYFKNPEVNPDERIWQGENVIKMGDDHYFGHGIGMETGEGIISTLNKHRASGATESAYLEDQFIYPSFSALSKHAAPSDMRPNRVIPVRLDPGSVSASIGARRYIVH</sequence>
<dbReference type="KEGG" id="palb:EJC50_21870"/>
<keyword evidence="1 3" id="KW-0808">Transferase</keyword>
<gene>
    <name evidence="3" type="ORF">EJC50_21870</name>
</gene>
<evidence type="ECO:0000313" key="4">
    <source>
        <dbReference type="Proteomes" id="UP000272528"/>
    </source>
</evidence>
<evidence type="ECO:0000313" key="3">
    <source>
        <dbReference type="EMBL" id="AZN42033.1"/>
    </source>
</evidence>
<reference evidence="4" key="1">
    <citation type="submission" date="2018-12" db="EMBL/GenBank/DDBJ databases">
        <title>Genome sequence of Peanibacillus sp.</title>
        <authorList>
            <person name="Subramani G."/>
            <person name="Srinivasan S."/>
            <person name="Kim M.K."/>
        </authorList>
    </citation>
    <scope>NUCLEOTIDE SEQUENCE [LARGE SCALE GENOMIC DNA]</scope>
    <source>
        <strain evidence="4">18JY67-1</strain>
    </source>
</reference>
<dbReference type="GO" id="GO:0030435">
    <property type="term" value="P:sporulation resulting in formation of a cellular spore"/>
    <property type="evidence" value="ECO:0007669"/>
    <property type="project" value="UniProtKB-KW"/>
</dbReference>
<dbReference type="RefSeq" id="WP_126017736.1">
    <property type="nucleotide sequence ID" value="NZ_CP034437.1"/>
</dbReference>
<evidence type="ECO:0000256" key="1">
    <source>
        <dbReference type="ARBA" id="ARBA00022679"/>
    </source>
</evidence>
<keyword evidence="4" id="KW-1185">Reference proteome</keyword>
<name>A0A3Q8X9Q9_9BACL</name>
<keyword evidence="2" id="KW-0749">Sporulation</keyword>
<dbReference type="AlphaFoldDB" id="A0A3Q8X9Q9"/>
<protein>
    <submittedName>
        <fullName evidence="3">Protein-glutamine gamma-glutamyltransferase</fullName>
    </submittedName>
</protein>
<dbReference type="EMBL" id="CP034437">
    <property type="protein sequence ID" value="AZN42033.1"/>
    <property type="molecule type" value="Genomic_DNA"/>
</dbReference>
<proteinExistence type="predicted"/>
<accession>A0A3Q8X9Q9</accession>